<dbReference type="Gene3D" id="3.40.50.300">
    <property type="entry name" value="P-loop containing nucleotide triphosphate hydrolases"/>
    <property type="match status" value="1"/>
</dbReference>
<proteinExistence type="predicted"/>
<evidence type="ECO:0000259" key="1">
    <source>
        <dbReference type="PROSITE" id="PS50837"/>
    </source>
</evidence>
<dbReference type="PANTHER" id="PTHR46844:SF1">
    <property type="entry name" value="SLR5058 PROTEIN"/>
    <property type="match status" value="1"/>
</dbReference>
<reference evidence="2 3" key="1">
    <citation type="submission" date="2020-08" db="EMBL/GenBank/DDBJ databases">
        <title>Genomic Encyclopedia of Type Strains, Phase III (KMG-III): the genomes of soil and plant-associated and newly described type strains.</title>
        <authorList>
            <person name="Whitman W."/>
        </authorList>
    </citation>
    <scope>NUCLEOTIDE SEQUENCE [LARGE SCALE GENOMIC DNA]</scope>
    <source>
        <strain evidence="2 3">CECT 3237</strain>
    </source>
</reference>
<dbReference type="AlphaFoldDB" id="A0A7W4ZX89"/>
<dbReference type="PROSITE" id="PS50837">
    <property type="entry name" value="NACHT"/>
    <property type="match status" value="1"/>
</dbReference>
<dbReference type="InterPro" id="IPR027417">
    <property type="entry name" value="P-loop_NTPase"/>
</dbReference>
<evidence type="ECO:0000313" key="3">
    <source>
        <dbReference type="Proteomes" id="UP000572907"/>
    </source>
</evidence>
<evidence type="ECO:0000313" key="2">
    <source>
        <dbReference type="EMBL" id="MBB3080172.1"/>
    </source>
</evidence>
<dbReference type="Pfam" id="PF05729">
    <property type="entry name" value="NACHT"/>
    <property type="match status" value="1"/>
</dbReference>
<dbReference type="PANTHER" id="PTHR46844">
    <property type="entry name" value="SLR5058 PROTEIN"/>
    <property type="match status" value="1"/>
</dbReference>
<dbReference type="EMBL" id="JACHXE010000008">
    <property type="protein sequence ID" value="MBB3080172.1"/>
    <property type="molecule type" value="Genomic_DNA"/>
</dbReference>
<dbReference type="Proteomes" id="UP000572907">
    <property type="component" value="Unassembled WGS sequence"/>
</dbReference>
<sequence>MLTGIGATLISACGPAAGRAAGGAAAKLAAAPAAGVVARWKNRKTRKALAESTYEALCPHLSPEAAKQTVNFLESPDFEAIALSVTTQIYANAGAKSESKELESTFARMRQLLSLQLQDVDMAEEVALAVWSSLKRKVMESVEQVKAADAFSPESRASMVKIAACHATADAKSTDQLAKINDIAVYYDFEKQLADQIKNMHSTMRLPHAGTTRKVPYSKLFVEPKLRRGSEKGESQNTWLQGLDDVIASNHRVVILGDPGGGKSTLSLKMAYDIARSSFPASSAKIPFLFILRDYVEAFKASKDSMVTFLETICKNPYNIDPPNGAVEYLLSSGRALVIFDGLDELTDTSLRRKVVDFVESFVYRYPATPVLVTSRRVGYNEAPLDDSLFSTVTLAELSESQVASYAEKWFSLDQTVERKRRSELATSFIRESQFVKDLRKNPLMLSLMCGIYASEHYIPSNRPDLYQKCAELLFERWDKQRGIVIPLPFNAHVRQALNALALRMYTDPKAQNGLTRARLVSFMTDFLVSKRFDDEAVAEDAANQFVDFCTGRAWVLTDMGSTTQQNLYAFTHRTFLEYFAANQLARRNSTPEKLFDALRDRIAAQEWEVVAQLSLQILSQNVDDGGDDFLSLALSAIEDTESLGKKINLASFAARSLGFMVPRPQIVQKICEQAVRLSISSINGQKFNFEILTLLRECSPENLELVSKNLKEVLRATVFNHLEDDKALLMALFFQRLANYHSTYVMSLSERSSKAWDTVEKELRHELAPLVSRHYGSAFWAARIGAMRGDLSMAALLGKFGTAPLWSFADLYWVAAVPPVVFHAAFRDAEGMPIYLDDFTEDSDAGKRVGALASLLLEAPRPWVSDIELPAHILYPLLRACDGPVSRKSGAEKEASLLMFLPVGELLVAHSADEELPESSRASARTGGMLRNIIFKWANARVNPEARPSALATLRGLNLSTEVAQFITRWIAGDIETAHRLTESDESRPRRRSI</sequence>
<feature type="domain" description="NACHT" evidence="1">
    <location>
        <begin position="251"/>
        <end position="450"/>
    </location>
</feature>
<organism evidence="2 3">
    <name type="scientific">Streptomyces violarus</name>
    <dbReference type="NCBI Taxonomy" id="67380"/>
    <lineage>
        <taxon>Bacteria</taxon>
        <taxon>Bacillati</taxon>
        <taxon>Actinomycetota</taxon>
        <taxon>Actinomycetes</taxon>
        <taxon>Kitasatosporales</taxon>
        <taxon>Streptomycetaceae</taxon>
        <taxon>Streptomyces</taxon>
    </lineage>
</organism>
<gene>
    <name evidence="2" type="ORF">FHS41_006714</name>
</gene>
<dbReference type="SUPFAM" id="SSF52540">
    <property type="entry name" value="P-loop containing nucleoside triphosphate hydrolases"/>
    <property type="match status" value="1"/>
</dbReference>
<dbReference type="InterPro" id="IPR007111">
    <property type="entry name" value="NACHT_NTPase"/>
</dbReference>
<dbReference type="RefSeq" id="WP_184598019.1">
    <property type="nucleotide sequence ID" value="NZ_BMUP01000004.1"/>
</dbReference>
<comment type="caution">
    <text evidence="2">The sequence shown here is derived from an EMBL/GenBank/DDBJ whole genome shotgun (WGS) entry which is preliminary data.</text>
</comment>
<keyword evidence="3" id="KW-1185">Reference proteome</keyword>
<protein>
    <recommendedName>
        <fullName evidence="1">NACHT domain-containing protein</fullName>
    </recommendedName>
</protein>
<name>A0A7W4ZX89_9ACTN</name>
<accession>A0A7W4ZX89</accession>